<name>A0ABS9UEX3_9BACL</name>
<gene>
    <name evidence="1" type="ORF">LZ480_13530</name>
</gene>
<comment type="caution">
    <text evidence="1">The sequence shown here is derived from an EMBL/GenBank/DDBJ whole genome shotgun (WGS) entry which is preliminary data.</text>
</comment>
<protein>
    <recommendedName>
        <fullName evidence="3">DUF4145 domain-containing protein</fullName>
    </recommendedName>
</protein>
<evidence type="ECO:0008006" key="3">
    <source>
        <dbReference type="Google" id="ProtNLM"/>
    </source>
</evidence>
<accession>A0ABS9UEX3</accession>
<organism evidence="1 2">
    <name type="scientific">Solibacillus palustris</name>
    <dbReference type="NCBI Taxonomy" id="2908203"/>
    <lineage>
        <taxon>Bacteria</taxon>
        <taxon>Bacillati</taxon>
        <taxon>Bacillota</taxon>
        <taxon>Bacilli</taxon>
        <taxon>Bacillales</taxon>
        <taxon>Caryophanaceae</taxon>
        <taxon>Solibacillus</taxon>
    </lineage>
</organism>
<keyword evidence="2" id="KW-1185">Reference proteome</keyword>
<evidence type="ECO:0000313" key="1">
    <source>
        <dbReference type="EMBL" id="MCH7322897.1"/>
    </source>
</evidence>
<proteinExistence type="predicted"/>
<reference evidence="1 2" key="1">
    <citation type="submission" date="2022-03" db="EMBL/GenBank/DDBJ databases">
        <authorList>
            <person name="Jo J.-H."/>
            <person name="Im W.-T."/>
        </authorList>
    </citation>
    <scope>NUCLEOTIDE SEQUENCE [LARGE SCALE GENOMIC DNA]</scope>
    <source>
        <strain evidence="1 2">MA9</strain>
    </source>
</reference>
<dbReference type="EMBL" id="JAKZFC010000005">
    <property type="protein sequence ID" value="MCH7322897.1"/>
    <property type="molecule type" value="Genomic_DNA"/>
</dbReference>
<sequence>MAINYINNFQDLYSIYEGVDHYQNCPKCNRIVEPKLIACSKTYDIDEQPYLTLVLECSNVKCENLYLISYEIYTGYKKDILGYVSSYPYNFDAYKDVQVEQISTSFIKIYNEALEAETIGFLSICGAGYRKSLEFLIKDFIIFINTDNQSFNIEEVRSSKSVVKLIKKCIDNPKIVTAAEKAFWIGNDETHYEREWEDMNLQDLKNLIELVIYHIKMELVMNDYTEKLKR</sequence>
<dbReference type="Proteomes" id="UP001316087">
    <property type="component" value="Unassembled WGS sequence"/>
</dbReference>
<evidence type="ECO:0000313" key="2">
    <source>
        <dbReference type="Proteomes" id="UP001316087"/>
    </source>
</evidence>
<dbReference type="RefSeq" id="WP_241370036.1">
    <property type="nucleotide sequence ID" value="NZ_JAKZFC010000005.1"/>
</dbReference>